<organism evidence="2 3">
    <name type="scientific">Methylobrevis pamukkalensis</name>
    <dbReference type="NCBI Taxonomy" id="1439726"/>
    <lineage>
        <taxon>Bacteria</taxon>
        <taxon>Pseudomonadati</taxon>
        <taxon>Pseudomonadota</taxon>
        <taxon>Alphaproteobacteria</taxon>
        <taxon>Hyphomicrobiales</taxon>
        <taxon>Pleomorphomonadaceae</taxon>
        <taxon>Methylobrevis</taxon>
    </lineage>
</organism>
<sequence>MNETRKTGGSWTVDPVTGVRRRREPEQRPAPEPETPTARRARLAAEAAKPAGDTHAAGVVPAEDTGAPKAHGKKDS</sequence>
<evidence type="ECO:0000256" key="1">
    <source>
        <dbReference type="SAM" id="MobiDB-lite"/>
    </source>
</evidence>
<dbReference type="RefSeq" id="WP_069306368.1">
    <property type="nucleotide sequence ID" value="NZ_MCRJ01000027.1"/>
</dbReference>
<comment type="caution">
    <text evidence="2">The sequence shown here is derived from an EMBL/GenBank/DDBJ whole genome shotgun (WGS) entry which is preliminary data.</text>
</comment>
<keyword evidence="3" id="KW-1185">Reference proteome</keyword>
<accession>A0A1E3H5U7</accession>
<dbReference type="EMBL" id="MCRJ01000027">
    <property type="protein sequence ID" value="ODN71176.1"/>
    <property type="molecule type" value="Genomic_DNA"/>
</dbReference>
<proteinExistence type="predicted"/>
<reference evidence="2 3" key="1">
    <citation type="submission" date="2016-07" db="EMBL/GenBank/DDBJ databases">
        <title>Draft Genome Sequence of Methylobrevis pamukkalensis PK2.</title>
        <authorList>
            <person name="Vasilenko O.V."/>
            <person name="Doronina N.V."/>
            <person name="Shmareva M.N."/>
            <person name="Tarlachkov S.V."/>
            <person name="Mustakhimov I."/>
            <person name="Trotsenko Y.A."/>
        </authorList>
    </citation>
    <scope>NUCLEOTIDE SEQUENCE [LARGE SCALE GENOMIC DNA]</scope>
    <source>
        <strain evidence="2 3">PK2</strain>
    </source>
</reference>
<name>A0A1E3H5U7_9HYPH</name>
<evidence type="ECO:0000313" key="3">
    <source>
        <dbReference type="Proteomes" id="UP000094622"/>
    </source>
</evidence>
<dbReference type="Proteomes" id="UP000094622">
    <property type="component" value="Unassembled WGS sequence"/>
</dbReference>
<dbReference type="AlphaFoldDB" id="A0A1E3H5U7"/>
<evidence type="ECO:0000313" key="2">
    <source>
        <dbReference type="EMBL" id="ODN71176.1"/>
    </source>
</evidence>
<gene>
    <name evidence="2" type="ORF">A6302_01465</name>
</gene>
<feature type="region of interest" description="Disordered" evidence="1">
    <location>
        <begin position="1"/>
        <end position="76"/>
    </location>
</feature>
<dbReference type="PATRIC" id="fig|1439726.3.peg.1541"/>
<protein>
    <submittedName>
        <fullName evidence="2">Uncharacterized protein</fullName>
    </submittedName>
</protein>